<dbReference type="OMA" id="ANEHEFW"/>
<comment type="caution">
    <text evidence="1">The sequence shown here is derived from an EMBL/GenBank/DDBJ whole genome shotgun (WGS) entry which is preliminary data.</text>
</comment>
<dbReference type="VEuPathDB" id="AmoebaDB:DDB_G0287017"/>
<dbReference type="EMBL" id="AAFI02000095">
    <property type="protein sequence ID" value="EAL63935.1"/>
    <property type="molecule type" value="Genomic_DNA"/>
</dbReference>
<dbReference type="eggNOG" id="KOG3085">
    <property type="taxonomic scope" value="Eukaryota"/>
</dbReference>
<dbReference type="Gene3D" id="3.40.50.1000">
    <property type="entry name" value="HAD superfamily/HAD-like"/>
    <property type="match status" value="1"/>
</dbReference>
<dbReference type="InterPro" id="IPR044924">
    <property type="entry name" value="HAD-SF_hydro_IA_REG-2-like_cap"/>
</dbReference>
<dbReference type="AlphaFoldDB" id="Q54KY9"/>
<organism evidence="1 2">
    <name type="scientific">Dictyostelium discoideum</name>
    <name type="common">Social amoeba</name>
    <dbReference type="NCBI Taxonomy" id="44689"/>
    <lineage>
        <taxon>Eukaryota</taxon>
        <taxon>Amoebozoa</taxon>
        <taxon>Evosea</taxon>
        <taxon>Eumycetozoa</taxon>
        <taxon>Dictyostelia</taxon>
        <taxon>Dictyosteliales</taxon>
        <taxon>Dictyosteliaceae</taxon>
        <taxon>Dictyostelium</taxon>
    </lineage>
</organism>
<keyword evidence="2" id="KW-1185">Reference proteome</keyword>
<evidence type="ECO:0008006" key="3">
    <source>
        <dbReference type="Google" id="ProtNLM"/>
    </source>
</evidence>
<evidence type="ECO:0000313" key="2">
    <source>
        <dbReference type="Proteomes" id="UP000002195"/>
    </source>
</evidence>
<dbReference type="SMR" id="Q54KY9"/>
<dbReference type="PANTHER" id="PTHR46191:SF2">
    <property type="entry name" value="HALOACID DEHALOGENASE-LIKE HYDROLASE DOMAIN-CONTAINING PROTEIN 3"/>
    <property type="match status" value="1"/>
</dbReference>
<gene>
    <name evidence="1" type="ORF">DDB_G0287017</name>
</gene>
<name>Q54KY9_DICDI</name>
<dbReference type="InterPro" id="IPR006439">
    <property type="entry name" value="HAD-SF_hydro_IA"/>
</dbReference>
<dbReference type="Pfam" id="PF00702">
    <property type="entry name" value="Hydrolase"/>
    <property type="match status" value="1"/>
</dbReference>
<protein>
    <recommendedName>
        <fullName evidence="3">Haloacid dehalogenase-like hydrolase domain-containing protein 3</fullName>
    </recommendedName>
</protein>
<reference evidence="1 2" key="1">
    <citation type="journal article" date="2005" name="Nature">
        <title>The genome of the social amoeba Dictyostelium discoideum.</title>
        <authorList>
            <consortium name="The Dictyostelium discoideum Sequencing Consortium"/>
            <person name="Eichinger L."/>
            <person name="Pachebat J.A."/>
            <person name="Glockner G."/>
            <person name="Rajandream M.A."/>
            <person name="Sucgang R."/>
            <person name="Berriman M."/>
            <person name="Song J."/>
            <person name="Olsen R."/>
            <person name="Szafranski K."/>
            <person name="Xu Q."/>
            <person name="Tunggal B."/>
            <person name="Kummerfeld S."/>
            <person name="Madera M."/>
            <person name="Konfortov B.A."/>
            <person name="Rivero F."/>
            <person name="Bankier A.T."/>
            <person name="Lehmann R."/>
            <person name="Hamlin N."/>
            <person name="Davies R."/>
            <person name="Gaudet P."/>
            <person name="Fey P."/>
            <person name="Pilcher K."/>
            <person name="Chen G."/>
            <person name="Saunders D."/>
            <person name="Sodergren E."/>
            <person name="Davis P."/>
            <person name="Kerhornou A."/>
            <person name="Nie X."/>
            <person name="Hall N."/>
            <person name="Anjard C."/>
            <person name="Hemphill L."/>
            <person name="Bason N."/>
            <person name="Farbrother P."/>
            <person name="Desany B."/>
            <person name="Just E."/>
            <person name="Morio T."/>
            <person name="Rost R."/>
            <person name="Churcher C."/>
            <person name="Cooper J."/>
            <person name="Haydock S."/>
            <person name="van Driessche N."/>
            <person name="Cronin A."/>
            <person name="Goodhead I."/>
            <person name="Muzny D."/>
            <person name="Mourier T."/>
            <person name="Pain A."/>
            <person name="Lu M."/>
            <person name="Harper D."/>
            <person name="Lindsay R."/>
            <person name="Hauser H."/>
            <person name="James K."/>
            <person name="Quiles M."/>
            <person name="Madan Babu M."/>
            <person name="Saito T."/>
            <person name="Buchrieser C."/>
            <person name="Wardroper A."/>
            <person name="Felder M."/>
            <person name="Thangavelu M."/>
            <person name="Johnson D."/>
            <person name="Knights A."/>
            <person name="Loulseged H."/>
            <person name="Mungall K."/>
            <person name="Oliver K."/>
            <person name="Price C."/>
            <person name="Quail M.A."/>
            <person name="Urushihara H."/>
            <person name="Hernandez J."/>
            <person name="Rabbinowitsch E."/>
            <person name="Steffen D."/>
            <person name="Sanders M."/>
            <person name="Ma J."/>
            <person name="Kohara Y."/>
            <person name="Sharp S."/>
            <person name="Simmonds M."/>
            <person name="Spiegler S."/>
            <person name="Tivey A."/>
            <person name="Sugano S."/>
            <person name="White B."/>
            <person name="Walker D."/>
            <person name="Woodward J."/>
            <person name="Winckler T."/>
            <person name="Tanaka Y."/>
            <person name="Shaulsky G."/>
            <person name="Schleicher M."/>
            <person name="Weinstock G."/>
            <person name="Rosenthal A."/>
            <person name="Cox E.C."/>
            <person name="Chisholm R.L."/>
            <person name="Gibbs R."/>
            <person name="Loomis W.F."/>
            <person name="Platzer M."/>
            <person name="Kay R.R."/>
            <person name="Williams J."/>
            <person name="Dear P.H."/>
            <person name="Noegel A.A."/>
            <person name="Barrell B."/>
            <person name="Kuspa A."/>
        </authorList>
    </citation>
    <scope>NUCLEOTIDE SEQUENCE [LARGE SCALE GENOMIC DNA]</scope>
    <source>
        <strain evidence="1 2">AX4</strain>
    </source>
</reference>
<accession>Q54KY9</accession>
<dbReference type="FunCoup" id="Q54KY9">
    <property type="interactions" value="210"/>
</dbReference>
<dbReference type="InterPro" id="IPR023214">
    <property type="entry name" value="HAD_sf"/>
</dbReference>
<dbReference type="PhylomeDB" id="Q54KY9"/>
<dbReference type="SFLD" id="SFLDG01129">
    <property type="entry name" value="C1.5:_HAD__Beta-PGM__Phosphata"/>
    <property type="match status" value="1"/>
</dbReference>
<dbReference type="GeneID" id="8625911"/>
<dbReference type="KEGG" id="ddi:DDB_G0287017"/>
<dbReference type="dictyBase" id="DDB_G0287017"/>
<dbReference type="PaxDb" id="44689-DDB0187238"/>
<dbReference type="InParanoid" id="Q54KY9"/>
<dbReference type="PANTHER" id="PTHR46191">
    <property type="match status" value="1"/>
</dbReference>
<dbReference type="NCBIfam" id="TIGR01549">
    <property type="entry name" value="HAD-SF-IA-v1"/>
    <property type="match status" value="1"/>
</dbReference>
<dbReference type="InterPro" id="IPR051828">
    <property type="entry name" value="HAD-like_hydrolase_domain"/>
</dbReference>
<dbReference type="RefSeq" id="XP_637443.1">
    <property type="nucleotide sequence ID" value="XM_632351.1"/>
</dbReference>
<sequence length="285" mass="32870">MHRAIIFDATGTLFKVRGTISGNYNKVLNQHGIKLKQDIDNNFLKQFSKLSNEYPSFGYSMDVNNDGKYKSLTANGEKNAFLWWNKLIKNFLSTSSNLTNEQIEQIPLSTYKELYNKFGMDSGDTTSNNKIGHHNFWEIYPEVKPTLNKIKEDNGCYLGVISNFDERLTPILKQLDIENYFQNNVTTSIDCGYQKPHEKIFQHSYDKLLTIDPSLKKEEVIYVGDNIKKDVIGSNDFGFTPCLINRNNLTNDDIFLNFKENSLLVPQKLIIIKSLFETLSYVKKN</sequence>
<dbReference type="SFLD" id="SFLDS00003">
    <property type="entry name" value="Haloacid_Dehalogenase"/>
    <property type="match status" value="1"/>
</dbReference>
<proteinExistence type="predicted"/>
<dbReference type="InterPro" id="IPR036412">
    <property type="entry name" value="HAD-like_sf"/>
</dbReference>
<evidence type="ECO:0000313" key="1">
    <source>
        <dbReference type="EMBL" id="EAL63935.1"/>
    </source>
</evidence>
<dbReference type="GO" id="GO:0005634">
    <property type="term" value="C:nucleus"/>
    <property type="evidence" value="ECO:0000318"/>
    <property type="project" value="GO_Central"/>
</dbReference>
<dbReference type="HOGENOM" id="CLU_045011_8_0_1"/>
<dbReference type="SUPFAM" id="SSF56784">
    <property type="entry name" value="HAD-like"/>
    <property type="match status" value="1"/>
</dbReference>
<dbReference type="STRING" id="44689.Q54KY9"/>
<dbReference type="Proteomes" id="UP000002195">
    <property type="component" value="Unassembled WGS sequence"/>
</dbReference>
<dbReference type="Gene3D" id="1.10.150.720">
    <property type="entry name" value="Haloacid dehalogenase-like hydrolase"/>
    <property type="match status" value="1"/>
</dbReference>